<reference evidence="1 2" key="1">
    <citation type="journal article" date="2011" name="Genome Biol.">
        <title>Comparative genome sequence analysis underscores mycoparasitism as the ancestral life style of Trichoderma.</title>
        <authorList>
            <person name="Kubicek C.P."/>
            <person name="Herrera-Estrella A."/>
            <person name="Seidl-Seiboth V."/>
            <person name="Martinez D.A."/>
            <person name="Druzhinina I.S."/>
            <person name="Thon M."/>
            <person name="Zeilinger S."/>
            <person name="Casas-Flores S."/>
            <person name="Horwitz B.A."/>
            <person name="Mukherjee P.K."/>
            <person name="Mukherjee M."/>
            <person name="Kredics L."/>
            <person name="Alcaraz L.D."/>
            <person name="Aerts A."/>
            <person name="Antal Z."/>
            <person name="Atanasova L."/>
            <person name="Cervantes-Badillo M.G."/>
            <person name="Challacombe J."/>
            <person name="Chertkov O."/>
            <person name="McCluskey K."/>
            <person name="Coulpier F."/>
            <person name="Deshpande N."/>
            <person name="von Doehren H."/>
            <person name="Ebbole D.J."/>
            <person name="Esquivel-Naranjo E.U."/>
            <person name="Fekete E."/>
            <person name="Flipphi M."/>
            <person name="Glaser F."/>
            <person name="Gomez-Rodriguez E.Y."/>
            <person name="Gruber S."/>
            <person name="Han C."/>
            <person name="Henrissat B."/>
            <person name="Hermosa R."/>
            <person name="Hernandez-Onate M."/>
            <person name="Karaffa L."/>
            <person name="Kosti I."/>
            <person name="Le Crom S."/>
            <person name="Lindquist E."/>
            <person name="Lucas S."/>
            <person name="Luebeck M."/>
            <person name="Luebeck P.S."/>
            <person name="Margeot A."/>
            <person name="Metz B."/>
            <person name="Misra M."/>
            <person name="Nevalainen H."/>
            <person name="Omann M."/>
            <person name="Packer N."/>
            <person name="Perrone G."/>
            <person name="Uresti-Rivera E.E."/>
            <person name="Salamov A."/>
            <person name="Schmoll M."/>
            <person name="Seiboth B."/>
            <person name="Shapiro H."/>
            <person name="Sukno S."/>
            <person name="Tamayo-Ramos J.A."/>
            <person name="Tisch D."/>
            <person name="Wiest A."/>
            <person name="Wilkinson H.H."/>
            <person name="Zhang M."/>
            <person name="Coutinho P.M."/>
            <person name="Kenerley C.M."/>
            <person name="Monte E."/>
            <person name="Baker S.E."/>
            <person name="Grigoriev I.V."/>
        </authorList>
    </citation>
    <scope>NUCLEOTIDE SEQUENCE [LARGE SCALE GENOMIC DNA]</scope>
    <source>
        <strain evidence="2">ATCC 20476 / IMI 206040</strain>
    </source>
</reference>
<dbReference type="HOGENOM" id="CLU_2250512_0_0_1"/>
<comment type="caution">
    <text evidence="1">The sequence shown here is derived from an EMBL/GenBank/DDBJ whole genome shotgun (WGS) entry which is preliminary data.</text>
</comment>
<protein>
    <submittedName>
        <fullName evidence="1">Uncharacterized protein</fullName>
    </submittedName>
</protein>
<evidence type="ECO:0000313" key="2">
    <source>
        <dbReference type="Proteomes" id="UP000005426"/>
    </source>
</evidence>
<gene>
    <name evidence="1" type="ORF">TRIATDRAFT_256500</name>
</gene>
<feature type="non-terminal residue" evidence="1">
    <location>
        <position position="1"/>
    </location>
</feature>
<accession>G9NRD7</accession>
<dbReference type="EMBL" id="ABDG02000022">
    <property type="protein sequence ID" value="EHK46572.1"/>
    <property type="molecule type" value="Genomic_DNA"/>
</dbReference>
<sequence>MGKWFERAGGLDQKNWEQMWDLKVRPGPRYRGNKPPHSQHMEPSCTMSKELNIPSRQPGNIEAYGLDDNYYPAQLPGKDFENSDELRQPLLALYVSLQTPHISK</sequence>
<organism evidence="1 2">
    <name type="scientific">Hypocrea atroviridis (strain ATCC 20476 / IMI 206040)</name>
    <name type="common">Trichoderma atroviride</name>
    <dbReference type="NCBI Taxonomy" id="452589"/>
    <lineage>
        <taxon>Eukaryota</taxon>
        <taxon>Fungi</taxon>
        <taxon>Dikarya</taxon>
        <taxon>Ascomycota</taxon>
        <taxon>Pezizomycotina</taxon>
        <taxon>Sordariomycetes</taxon>
        <taxon>Hypocreomycetidae</taxon>
        <taxon>Hypocreales</taxon>
        <taxon>Hypocreaceae</taxon>
        <taxon>Trichoderma</taxon>
    </lineage>
</organism>
<keyword evidence="2" id="KW-1185">Reference proteome</keyword>
<evidence type="ECO:0000313" key="1">
    <source>
        <dbReference type="EMBL" id="EHK46572.1"/>
    </source>
</evidence>
<dbReference type="AlphaFoldDB" id="G9NRD7"/>
<proteinExistence type="predicted"/>
<name>G9NRD7_HYPAI</name>
<dbReference type="Proteomes" id="UP000005426">
    <property type="component" value="Unassembled WGS sequence"/>
</dbReference>